<comment type="caution">
    <text evidence="2">The sequence shown here is derived from an EMBL/GenBank/DDBJ whole genome shotgun (WGS) entry which is preliminary data.</text>
</comment>
<reference evidence="2" key="1">
    <citation type="submission" date="2022-07" db="EMBL/GenBank/DDBJ databases">
        <title>Phylogenomic reconstructions and comparative analyses of Kickxellomycotina fungi.</title>
        <authorList>
            <person name="Reynolds N.K."/>
            <person name="Stajich J.E."/>
            <person name="Barry K."/>
            <person name="Grigoriev I.V."/>
            <person name="Crous P."/>
            <person name="Smith M.E."/>
        </authorList>
    </citation>
    <scope>NUCLEOTIDE SEQUENCE</scope>
    <source>
        <strain evidence="2">RSA 861</strain>
    </source>
</reference>
<feature type="compositionally biased region" description="Polar residues" evidence="1">
    <location>
        <begin position="185"/>
        <end position="203"/>
    </location>
</feature>
<feature type="region of interest" description="Disordered" evidence="1">
    <location>
        <begin position="71"/>
        <end position="102"/>
    </location>
</feature>
<gene>
    <name evidence="2" type="ORF">IWQ60_000453</name>
</gene>
<feature type="compositionally biased region" description="Acidic residues" evidence="1">
    <location>
        <begin position="36"/>
        <end position="45"/>
    </location>
</feature>
<sequence>MKAKKEQTERLRDLQASLDVSIYETRSMVASWLDNSSDDQEDEGTTPDKSHQATATRAEFLKREVGLDDLRNAGQPKARDVFQGRPNRLGLGAVPPPRPTAAEFMGAGAQTVATPLIHASGPAMKKAPENAATANFRRKLIGRRDPTAGSKPSFRDPTFRAGHHNEKNAASDSSSDEEDSRSRSFQVTEPTTTASTGRPNAKSTLRAGVTTGSGKSHVRGDFLSQYLGSGPGKKRKTG</sequence>
<feature type="compositionally biased region" description="Basic and acidic residues" evidence="1">
    <location>
        <begin position="153"/>
        <end position="169"/>
    </location>
</feature>
<feature type="region of interest" description="Disordered" evidence="1">
    <location>
        <begin position="33"/>
        <end position="58"/>
    </location>
</feature>
<dbReference type="EMBL" id="JANBPT010000011">
    <property type="protein sequence ID" value="KAJ1930272.1"/>
    <property type="molecule type" value="Genomic_DNA"/>
</dbReference>
<evidence type="ECO:0000256" key="1">
    <source>
        <dbReference type="SAM" id="MobiDB-lite"/>
    </source>
</evidence>
<dbReference type="Proteomes" id="UP001150569">
    <property type="component" value="Unassembled WGS sequence"/>
</dbReference>
<feature type="region of interest" description="Disordered" evidence="1">
    <location>
        <begin position="119"/>
        <end position="238"/>
    </location>
</feature>
<organism evidence="2 3">
    <name type="scientific">Tieghemiomyces parasiticus</name>
    <dbReference type="NCBI Taxonomy" id="78921"/>
    <lineage>
        <taxon>Eukaryota</taxon>
        <taxon>Fungi</taxon>
        <taxon>Fungi incertae sedis</taxon>
        <taxon>Zoopagomycota</taxon>
        <taxon>Kickxellomycotina</taxon>
        <taxon>Dimargaritomycetes</taxon>
        <taxon>Dimargaritales</taxon>
        <taxon>Dimargaritaceae</taxon>
        <taxon>Tieghemiomyces</taxon>
    </lineage>
</organism>
<dbReference type="OrthoDB" id="5393235at2759"/>
<dbReference type="AlphaFoldDB" id="A0A9W8AG30"/>
<feature type="compositionally biased region" description="Basic and acidic residues" evidence="1">
    <location>
        <begin position="71"/>
        <end position="82"/>
    </location>
</feature>
<accession>A0A9W8AG30</accession>
<evidence type="ECO:0000313" key="3">
    <source>
        <dbReference type="Proteomes" id="UP001150569"/>
    </source>
</evidence>
<name>A0A9W8AG30_9FUNG</name>
<evidence type="ECO:0000313" key="2">
    <source>
        <dbReference type="EMBL" id="KAJ1930272.1"/>
    </source>
</evidence>
<keyword evidence="3" id="KW-1185">Reference proteome</keyword>
<protein>
    <submittedName>
        <fullName evidence="2">Uncharacterized protein</fullName>
    </submittedName>
</protein>
<proteinExistence type="predicted"/>